<proteinExistence type="predicted"/>
<dbReference type="RefSeq" id="WP_051555761.1">
    <property type="nucleotide sequence ID" value="NZ_CP081966.1"/>
</dbReference>
<evidence type="ECO:0000313" key="1">
    <source>
        <dbReference type="EMBL" id="QZP24888.1"/>
    </source>
</evidence>
<name>A0ABX9AV21_9PSED</name>
<dbReference type="EMBL" id="CP081966">
    <property type="protein sequence ID" value="QZP24888.1"/>
    <property type="molecule type" value="Genomic_DNA"/>
</dbReference>
<keyword evidence="2" id="KW-1185">Reference proteome</keyword>
<organism evidence="1 2">
    <name type="scientific">Pseudomonas mosselii</name>
    <dbReference type="NCBI Taxonomy" id="78327"/>
    <lineage>
        <taxon>Bacteria</taxon>
        <taxon>Pseudomonadati</taxon>
        <taxon>Pseudomonadota</taxon>
        <taxon>Gammaproteobacteria</taxon>
        <taxon>Pseudomonadales</taxon>
        <taxon>Pseudomonadaceae</taxon>
        <taxon>Pseudomonas</taxon>
    </lineage>
</organism>
<dbReference type="Proteomes" id="UP000825591">
    <property type="component" value="Chromosome"/>
</dbReference>
<gene>
    <name evidence="1" type="ORF">K5H97_18890</name>
</gene>
<evidence type="ECO:0000313" key="2">
    <source>
        <dbReference type="Proteomes" id="UP000825591"/>
    </source>
</evidence>
<protein>
    <submittedName>
        <fullName evidence="1">Phage antirepressor protein</fullName>
    </submittedName>
</protein>
<reference evidence="1 2" key="1">
    <citation type="submission" date="2021-08" db="EMBL/GenBank/DDBJ databases">
        <title>Bactericidal Effect of Pseudomonas oryziphila sp. nov., a novel Pseudomonas Species Against Xanthomonas oryzae Reduces Disease Severity of Bacterial Leaf Streak of Rice.</title>
        <authorList>
            <person name="Yang R."/>
            <person name="Li S."/>
            <person name="Li Y."/>
            <person name="Yan Y."/>
            <person name="Fang Y."/>
            <person name="Zou L."/>
            <person name="Chen G."/>
        </authorList>
    </citation>
    <scope>NUCLEOTIDE SEQUENCE [LARGE SCALE GENOMIC DNA]</scope>
    <source>
        <strain evidence="1 2">DSM 17497</strain>
    </source>
</reference>
<sequence>MNVVATAISKDTVTMTSLELVEMINATREPGKAALRHDHFMVKVPKVLGPLAPKFLGTSTYTNGSGNEVPRPIYRLPKREACLVAMSYSHELQARVYDRMVELEAAIQKPSLPNFMDPAEAAIAWAGEYRQRQALALENQTLTQANAEMLPFATVGSAVAARTLPVVDFARKLTGVNMQQVQNTLQRLGYLYKRQGDNKWAVYGTYKGTHFDEKVTPQGFSIITVLEKGQKLLANLYLKNMLVMKVGCVPQPLDFTL</sequence>
<accession>A0ABX9AV21</accession>